<dbReference type="Proteomes" id="UP000305778">
    <property type="component" value="Unassembled WGS sequence"/>
</dbReference>
<reference evidence="2 3" key="1">
    <citation type="submission" date="2019-04" db="EMBL/GenBank/DDBJ databases">
        <title>Streptomyces oryziradicis sp. nov., a novel actinomycete isolated from rhizosphere soil of rice (Oryza sativa L.).</title>
        <authorList>
            <person name="Li C."/>
        </authorList>
    </citation>
    <scope>NUCLEOTIDE SEQUENCE [LARGE SCALE GENOMIC DNA]</scope>
    <source>
        <strain evidence="2 3">NEAU-C40</strain>
    </source>
</reference>
<feature type="transmembrane region" description="Helical" evidence="1">
    <location>
        <begin position="44"/>
        <end position="63"/>
    </location>
</feature>
<keyword evidence="1" id="KW-0472">Membrane</keyword>
<evidence type="ECO:0000256" key="1">
    <source>
        <dbReference type="SAM" id="Phobius"/>
    </source>
</evidence>
<gene>
    <name evidence="2" type="ORF">FCI23_48480</name>
</gene>
<dbReference type="EMBL" id="SUMC01000131">
    <property type="protein sequence ID" value="TJZ98303.1"/>
    <property type="molecule type" value="Genomic_DNA"/>
</dbReference>
<keyword evidence="1" id="KW-1133">Transmembrane helix</keyword>
<accession>A0A4U0RQL2</accession>
<sequence>MTRLRRTVVPPTGHWLRDAWVTGADAVIATALVVSGLLTHIRWLAALAGLWAVLALRQGYLTVRTRRSGRPVSGGRG</sequence>
<evidence type="ECO:0000313" key="2">
    <source>
        <dbReference type="EMBL" id="TJZ98303.1"/>
    </source>
</evidence>
<name>A0A4U0RQL2_9ACTN</name>
<evidence type="ECO:0000313" key="3">
    <source>
        <dbReference type="Proteomes" id="UP000305778"/>
    </source>
</evidence>
<comment type="caution">
    <text evidence="2">The sequence shown here is derived from an EMBL/GenBank/DDBJ whole genome shotgun (WGS) entry which is preliminary data.</text>
</comment>
<dbReference type="RefSeq" id="WP_136730397.1">
    <property type="nucleotide sequence ID" value="NZ_SUMC01000131.1"/>
</dbReference>
<keyword evidence="1" id="KW-0812">Transmembrane</keyword>
<dbReference type="AlphaFoldDB" id="A0A4U0RQL2"/>
<feature type="transmembrane region" description="Helical" evidence="1">
    <location>
        <begin position="20"/>
        <end position="38"/>
    </location>
</feature>
<keyword evidence="3" id="KW-1185">Reference proteome</keyword>
<organism evidence="2 3">
    <name type="scientific">Actinacidiphila oryziradicis</name>
    <dbReference type="NCBI Taxonomy" id="2571141"/>
    <lineage>
        <taxon>Bacteria</taxon>
        <taxon>Bacillati</taxon>
        <taxon>Actinomycetota</taxon>
        <taxon>Actinomycetes</taxon>
        <taxon>Kitasatosporales</taxon>
        <taxon>Streptomycetaceae</taxon>
        <taxon>Actinacidiphila</taxon>
    </lineage>
</organism>
<proteinExistence type="predicted"/>
<protein>
    <submittedName>
        <fullName evidence="2">Uncharacterized protein</fullName>
    </submittedName>
</protein>